<feature type="region of interest" description="Disordered" evidence="1">
    <location>
        <begin position="166"/>
        <end position="189"/>
    </location>
</feature>
<sequence length="388" mass="43165">MLETFNFLGMFRKRRRLNGDDEIARNNDNSTTARSNSLINGDNSENNYSMSTNLTGFWDSIFGVNSNDSDISSSSNATVAVAPISYSDSDIGMCVDRKSSTINALTKLSGKGGTKKHKILQQEEEAMEIDPSPVPPPQEYSDSPSTTYQSELSMNFDYLQGLHSDSSAMDATTTSSTSRPQDGSSPRHFSAITASTTNCQVDDSRVVDRFVTVLDQLDARVEKFRKDALGLQEKRDFLLMSIDLIKSNDSMQNLTDSEREEIGCYLQRVNARLSTVELNVRTVRDHSQEDSLSQINTLIDLMITMGDPVLSRQRCQMYLNACCSAGEDVSVANTSDMDEYRVDVDVDAGPVDKKFESVLLGCTLDDQKNIKKRLHALMGYLNKQIIHQ</sequence>
<dbReference type="VEuPathDB" id="VectorBase:GPAI035678"/>
<dbReference type="STRING" id="7398.A0A1B0A689"/>
<reference evidence="2" key="2">
    <citation type="submission" date="2020-05" db="UniProtKB">
        <authorList>
            <consortium name="EnsemblMetazoa"/>
        </authorList>
    </citation>
    <scope>IDENTIFICATION</scope>
    <source>
        <strain evidence="2">IAEA</strain>
    </source>
</reference>
<dbReference type="EnsemblMetazoa" id="GPAI035678-RA">
    <property type="protein sequence ID" value="GPAI035678-PA"/>
    <property type="gene ID" value="GPAI035678"/>
</dbReference>
<dbReference type="PANTHER" id="PTHR12334">
    <property type="entry name" value="BAG FAMILY MOLECULAR CHAPERONE REGULATOR 2"/>
    <property type="match status" value="1"/>
</dbReference>
<evidence type="ECO:0008006" key="4">
    <source>
        <dbReference type="Google" id="ProtNLM"/>
    </source>
</evidence>
<dbReference type="AlphaFoldDB" id="A0A1B0A689"/>
<name>A0A1B0A689_GLOPL</name>
<feature type="region of interest" description="Disordered" evidence="1">
    <location>
        <begin position="125"/>
        <end position="147"/>
    </location>
</feature>
<feature type="region of interest" description="Disordered" evidence="1">
    <location>
        <begin position="21"/>
        <end position="44"/>
    </location>
</feature>
<dbReference type="Proteomes" id="UP000092445">
    <property type="component" value="Unassembled WGS sequence"/>
</dbReference>
<reference evidence="3" key="1">
    <citation type="submission" date="2014-03" db="EMBL/GenBank/DDBJ databases">
        <authorList>
            <person name="Aksoy S."/>
            <person name="Warren W."/>
            <person name="Wilson R.K."/>
        </authorList>
    </citation>
    <scope>NUCLEOTIDE SEQUENCE [LARGE SCALE GENOMIC DNA]</scope>
    <source>
        <strain evidence="3">IAEA</strain>
    </source>
</reference>
<organism evidence="2 3">
    <name type="scientific">Glossina pallidipes</name>
    <name type="common">Tsetse fly</name>
    <dbReference type="NCBI Taxonomy" id="7398"/>
    <lineage>
        <taxon>Eukaryota</taxon>
        <taxon>Metazoa</taxon>
        <taxon>Ecdysozoa</taxon>
        <taxon>Arthropoda</taxon>
        <taxon>Hexapoda</taxon>
        <taxon>Insecta</taxon>
        <taxon>Pterygota</taxon>
        <taxon>Neoptera</taxon>
        <taxon>Endopterygota</taxon>
        <taxon>Diptera</taxon>
        <taxon>Brachycera</taxon>
        <taxon>Muscomorpha</taxon>
        <taxon>Hippoboscoidea</taxon>
        <taxon>Glossinidae</taxon>
        <taxon>Glossina</taxon>
    </lineage>
</organism>
<feature type="compositionally biased region" description="Low complexity" evidence="1">
    <location>
        <begin position="166"/>
        <end position="178"/>
    </location>
</feature>
<dbReference type="Gene3D" id="1.20.58.890">
    <property type="match status" value="1"/>
</dbReference>
<feature type="compositionally biased region" description="Polar residues" evidence="1">
    <location>
        <begin position="26"/>
        <end position="44"/>
    </location>
</feature>
<evidence type="ECO:0000313" key="3">
    <source>
        <dbReference type="Proteomes" id="UP000092445"/>
    </source>
</evidence>
<dbReference type="GO" id="GO:0051087">
    <property type="term" value="F:protein-folding chaperone binding"/>
    <property type="evidence" value="ECO:0007669"/>
    <property type="project" value="InterPro"/>
</dbReference>
<dbReference type="InterPro" id="IPR037689">
    <property type="entry name" value="BAG2"/>
</dbReference>
<dbReference type="PANTHER" id="PTHR12334:SF6">
    <property type="entry name" value="BAG FAMILY MOLECULAR CHAPERONE REGULATOR 2"/>
    <property type="match status" value="1"/>
</dbReference>
<accession>A0A1B0A689</accession>
<evidence type="ECO:0000256" key="1">
    <source>
        <dbReference type="SAM" id="MobiDB-lite"/>
    </source>
</evidence>
<dbReference type="GO" id="GO:0000774">
    <property type="term" value="F:adenyl-nucleotide exchange factor activity"/>
    <property type="evidence" value="ECO:0007669"/>
    <property type="project" value="InterPro"/>
</dbReference>
<protein>
    <recommendedName>
        <fullName evidence="4">BAG domain-containing protein</fullName>
    </recommendedName>
</protein>
<keyword evidence="3" id="KW-1185">Reference proteome</keyword>
<evidence type="ECO:0000313" key="2">
    <source>
        <dbReference type="EnsemblMetazoa" id="GPAI035678-PA"/>
    </source>
</evidence>
<dbReference type="GO" id="GO:0050821">
    <property type="term" value="P:protein stabilization"/>
    <property type="evidence" value="ECO:0007669"/>
    <property type="project" value="TreeGrafter"/>
</dbReference>
<proteinExistence type="predicted"/>